<dbReference type="AlphaFoldDB" id="A0A0C1XZF2"/>
<dbReference type="GO" id="GO:0000287">
    <property type="term" value="F:magnesium ion binding"/>
    <property type="evidence" value="ECO:0007669"/>
    <property type="project" value="TreeGrafter"/>
</dbReference>
<organism evidence="4 5">
    <name type="scientific">Noviherbaspirillum autotrophicum</name>
    <dbReference type="NCBI Taxonomy" id="709839"/>
    <lineage>
        <taxon>Bacteria</taxon>
        <taxon>Pseudomonadati</taxon>
        <taxon>Pseudomonadota</taxon>
        <taxon>Betaproteobacteria</taxon>
        <taxon>Burkholderiales</taxon>
        <taxon>Oxalobacteraceae</taxon>
        <taxon>Noviherbaspirillum</taxon>
    </lineage>
</organism>
<keyword evidence="4" id="KW-0808">Transferase</keyword>
<accession>A0A0C1XZF2</accession>
<dbReference type="Proteomes" id="UP000031572">
    <property type="component" value="Unassembled WGS sequence"/>
</dbReference>
<comment type="caution">
    <text evidence="4">The sequence shown here is derived from an EMBL/GenBank/DDBJ whole genome shotgun (WGS) entry which is preliminary data.</text>
</comment>
<dbReference type="Gene3D" id="3.40.50.2020">
    <property type="match status" value="1"/>
</dbReference>
<comment type="catalytic activity">
    <reaction evidence="2">
        <text>IMP + diphosphate = hypoxanthine + 5-phospho-alpha-D-ribose 1-diphosphate</text>
        <dbReference type="Rhea" id="RHEA:17973"/>
        <dbReference type="ChEBI" id="CHEBI:17368"/>
        <dbReference type="ChEBI" id="CHEBI:33019"/>
        <dbReference type="ChEBI" id="CHEBI:58017"/>
        <dbReference type="ChEBI" id="CHEBI:58053"/>
        <dbReference type="EC" id="2.4.2.8"/>
    </reaction>
    <physiologicalReaction direction="right-to-left" evidence="2">
        <dbReference type="Rhea" id="RHEA:17975"/>
    </physiologicalReaction>
</comment>
<dbReference type="InterPro" id="IPR029057">
    <property type="entry name" value="PRTase-like"/>
</dbReference>
<gene>
    <name evidence="4" type="ORF">TSA66_03970</name>
</gene>
<dbReference type="STRING" id="709839.TSA66_03970"/>
<keyword evidence="4" id="KW-0328">Glycosyltransferase</keyword>
<evidence type="ECO:0000256" key="2">
    <source>
        <dbReference type="ARBA" id="ARBA00049402"/>
    </source>
</evidence>
<proteinExistence type="predicted"/>
<dbReference type="InterPro" id="IPR050408">
    <property type="entry name" value="HGPRT"/>
</dbReference>
<dbReference type="NCBIfam" id="NF006605">
    <property type="entry name" value="PRK09162.1"/>
    <property type="match status" value="1"/>
</dbReference>
<dbReference type="RefSeq" id="WP_040039072.1">
    <property type="nucleotide sequence ID" value="NZ_JWJG01000028.1"/>
</dbReference>
<keyword evidence="5" id="KW-1185">Reference proteome</keyword>
<dbReference type="GO" id="GO:0004422">
    <property type="term" value="F:hypoxanthine phosphoribosyltransferase activity"/>
    <property type="evidence" value="ECO:0007669"/>
    <property type="project" value="TreeGrafter"/>
</dbReference>
<dbReference type="SUPFAM" id="SSF53271">
    <property type="entry name" value="PRTase-like"/>
    <property type="match status" value="1"/>
</dbReference>
<dbReference type="PANTHER" id="PTHR43340">
    <property type="entry name" value="HYPOXANTHINE-GUANINE PHOSPHORIBOSYLTRANSFERASE"/>
    <property type="match status" value="1"/>
</dbReference>
<reference evidence="4 5" key="1">
    <citation type="submission" date="2014-12" db="EMBL/GenBank/DDBJ databases">
        <title>Denitrispirillum autotrophicum gen. nov., sp. nov., Denitrifying, Facultatively Autotrophic Bacteria Isolated from Rice Paddy Soil.</title>
        <authorList>
            <person name="Ishii S."/>
            <person name="Ashida N."/>
            <person name="Ohno H."/>
            <person name="Otsuka S."/>
            <person name="Yokota A."/>
            <person name="Senoo K."/>
        </authorList>
    </citation>
    <scope>NUCLEOTIDE SEQUENCE [LARGE SCALE GENOMIC DNA]</scope>
    <source>
        <strain evidence="4 5">TSA66</strain>
    </source>
</reference>
<name>A0A0C1XZF2_9BURK</name>
<dbReference type="GO" id="GO:0006178">
    <property type="term" value="P:guanine salvage"/>
    <property type="evidence" value="ECO:0007669"/>
    <property type="project" value="TreeGrafter"/>
</dbReference>
<dbReference type="GO" id="GO:0005829">
    <property type="term" value="C:cytosol"/>
    <property type="evidence" value="ECO:0007669"/>
    <property type="project" value="TreeGrafter"/>
</dbReference>
<evidence type="ECO:0000259" key="3">
    <source>
        <dbReference type="Pfam" id="PF00156"/>
    </source>
</evidence>
<sequence length="195" mass="21726">MSFFDSEFHRNKARALLADAELIFDEAAVQQAVDKVAQQLNQRFNVDDGEAFPLVLGVMGGAVVFCGQLLTRLHFPLEFDYMHVTRYGSMDQGGKIEWKVIPRSNVQGRTVVVLDDILDEGETLAHVKERLLEMGAADVVVAVFADKDIGKKKPITADYVGLTLPNKFVVGYGMDAYGYWRNLPGIWAIKTADKE</sequence>
<protein>
    <submittedName>
        <fullName evidence="4">Hypoxanthine phosphoribosyltransferase</fullName>
    </submittedName>
</protein>
<dbReference type="GO" id="GO:0032264">
    <property type="term" value="P:IMP salvage"/>
    <property type="evidence" value="ECO:0007669"/>
    <property type="project" value="TreeGrafter"/>
</dbReference>
<dbReference type="OrthoDB" id="9802824at2"/>
<dbReference type="GO" id="GO:0032263">
    <property type="term" value="P:GMP salvage"/>
    <property type="evidence" value="ECO:0007669"/>
    <property type="project" value="TreeGrafter"/>
</dbReference>
<dbReference type="PANTHER" id="PTHR43340:SF1">
    <property type="entry name" value="HYPOXANTHINE PHOSPHORIBOSYLTRANSFERASE"/>
    <property type="match status" value="1"/>
</dbReference>
<dbReference type="CDD" id="cd06223">
    <property type="entry name" value="PRTases_typeI"/>
    <property type="match status" value="1"/>
</dbReference>
<dbReference type="GO" id="GO:0046100">
    <property type="term" value="P:hypoxanthine metabolic process"/>
    <property type="evidence" value="ECO:0007669"/>
    <property type="project" value="TreeGrafter"/>
</dbReference>
<comment type="catalytic activity">
    <reaction evidence="1">
        <text>GMP + diphosphate = guanine + 5-phospho-alpha-D-ribose 1-diphosphate</text>
        <dbReference type="Rhea" id="RHEA:25424"/>
        <dbReference type="ChEBI" id="CHEBI:16235"/>
        <dbReference type="ChEBI" id="CHEBI:33019"/>
        <dbReference type="ChEBI" id="CHEBI:58017"/>
        <dbReference type="ChEBI" id="CHEBI:58115"/>
        <dbReference type="EC" id="2.4.2.8"/>
    </reaction>
    <physiologicalReaction direction="right-to-left" evidence="1">
        <dbReference type="Rhea" id="RHEA:25426"/>
    </physiologicalReaction>
</comment>
<feature type="domain" description="Phosphoribosyltransferase" evidence="3">
    <location>
        <begin position="23"/>
        <end position="175"/>
    </location>
</feature>
<evidence type="ECO:0000313" key="4">
    <source>
        <dbReference type="EMBL" id="KIF80158.1"/>
    </source>
</evidence>
<dbReference type="EMBL" id="JWJG01000028">
    <property type="protein sequence ID" value="KIF80158.1"/>
    <property type="molecule type" value="Genomic_DNA"/>
</dbReference>
<dbReference type="Pfam" id="PF00156">
    <property type="entry name" value="Pribosyltran"/>
    <property type="match status" value="1"/>
</dbReference>
<dbReference type="InterPro" id="IPR000836">
    <property type="entry name" value="PRTase_dom"/>
</dbReference>
<evidence type="ECO:0000256" key="1">
    <source>
        <dbReference type="ARBA" id="ARBA00048811"/>
    </source>
</evidence>
<evidence type="ECO:0000313" key="5">
    <source>
        <dbReference type="Proteomes" id="UP000031572"/>
    </source>
</evidence>